<protein>
    <submittedName>
        <fullName evidence="3">Uncharacterized protein</fullName>
    </submittedName>
</protein>
<evidence type="ECO:0000313" key="4">
    <source>
        <dbReference type="Proteomes" id="UP001187343"/>
    </source>
</evidence>
<dbReference type="Gene3D" id="1.20.5.400">
    <property type="match status" value="1"/>
</dbReference>
<sequence length="163" mass="18722">MSDGIYNDVIRTESEEKNKEKVEKTVDINETADCVSDHDFRTETKTHQPPQQIASDSVKSRSFRAAVVCLVLLCVLLLTAVIVLCVHIHTNYTNYMQETHQLITKITNLTVEKDELLTNNINLTDERDDLLTENDNLSKQREQLIQERNELVNSLHEISNLDL</sequence>
<dbReference type="Proteomes" id="UP001187343">
    <property type="component" value="Unassembled WGS sequence"/>
</dbReference>
<keyword evidence="1" id="KW-0175">Coiled coil</keyword>
<feature type="transmembrane region" description="Helical" evidence="2">
    <location>
        <begin position="65"/>
        <end position="89"/>
    </location>
</feature>
<gene>
    <name evidence="3" type="ORF">Q8A67_023726</name>
</gene>
<keyword evidence="2" id="KW-0472">Membrane</keyword>
<evidence type="ECO:0000256" key="1">
    <source>
        <dbReference type="SAM" id="Coils"/>
    </source>
</evidence>
<keyword evidence="2" id="KW-1133">Transmembrane helix</keyword>
<reference evidence="3" key="1">
    <citation type="submission" date="2023-08" db="EMBL/GenBank/DDBJ databases">
        <title>Chromosome-level Genome Assembly of mud carp (Cirrhinus molitorella).</title>
        <authorList>
            <person name="Liu H."/>
        </authorList>
    </citation>
    <scope>NUCLEOTIDE SEQUENCE</scope>
    <source>
        <strain evidence="3">Prfri</strain>
        <tissue evidence="3">Muscle</tissue>
    </source>
</reference>
<organism evidence="3 4">
    <name type="scientific">Cirrhinus molitorella</name>
    <name type="common">mud carp</name>
    <dbReference type="NCBI Taxonomy" id="172907"/>
    <lineage>
        <taxon>Eukaryota</taxon>
        <taxon>Metazoa</taxon>
        <taxon>Chordata</taxon>
        <taxon>Craniata</taxon>
        <taxon>Vertebrata</taxon>
        <taxon>Euteleostomi</taxon>
        <taxon>Actinopterygii</taxon>
        <taxon>Neopterygii</taxon>
        <taxon>Teleostei</taxon>
        <taxon>Ostariophysi</taxon>
        <taxon>Cypriniformes</taxon>
        <taxon>Cyprinidae</taxon>
        <taxon>Labeoninae</taxon>
        <taxon>Labeonini</taxon>
        <taxon>Cirrhinus</taxon>
    </lineage>
</organism>
<keyword evidence="2" id="KW-0812">Transmembrane</keyword>
<proteinExistence type="predicted"/>
<dbReference type="AlphaFoldDB" id="A0AA88P2I0"/>
<comment type="caution">
    <text evidence="3">The sequence shown here is derived from an EMBL/GenBank/DDBJ whole genome shotgun (WGS) entry which is preliminary data.</text>
</comment>
<dbReference type="EMBL" id="JAUYZG010000023">
    <property type="protein sequence ID" value="KAK2871199.1"/>
    <property type="molecule type" value="Genomic_DNA"/>
</dbReference>
<evidence type="ECO:0000313" key="3">
    <source>
        <dbReference type="EMBL" id="KAK2871199.1"/>
    </source>
</evidence>
<feature type="coiled-coil region" evidence="1">
    <location>
        <begin position="106"/>
        <end position="161"/>
    </location>
</feature>
<accession>A0AA88P2I0</accession>
<evidence type="ECO:0000256" key="2">
    <source>
        <dbReference type="SAM" id="Phobius"/>
    </source>
</evidence>
<name>A0AA88P2I0_9TELE</name>
<keyword evidence="4" id="KW-1185">Reference proteome</keyword>